<dbReference type="PROSITE" id="PS01124">
    <property type="entry name" value="HTH_ARAC_FAMILY_2"/>
    <property type="match status" value="1"/>
</dbReference>
<dbReference type="InterPro" id="IPR020449">
    <property type="entry name" value="Tscrpt_reg_AraC-type_HTH"/>
</dbReference>
<reference evidence="4 5" key="1">
    <citation type="submission" date="2020-09" db="EMBL/GenBank/DDBJ databases">
        <title>Complete, closed and curated genome sequences of Photobacterium damselae subsp. piscicida isolates from Australia indicate localised evolution and additional plasmid-borne pathogenicity mechanisms.</title>
        <authorList>
            <person name="Baseggio L."/>
            <person name="Silayeva O."/>
            <person name="Buller N."/>
            <person name="Landos M."/>
            <person name="Engelstaedter J."/>
            <person name="Barnes A.C."/>
        </authorList>
    </citation>
    <scope>NUCLEOTIDE SEQUENCE [LARGE SCALE GENOMIC DNA]</scope>
    <source>
        <strain evidence="4 5">AS-16-0540-1</strain>
        <plasmid evidence="4 5">unnamed1</plasmid>
    </source>
</reference>
<organism evidence="4 5">
    <name type="scientific">Photobacterium damsela subsp. piscicida</name>
    <name type="common">Pasteurella piscicida</name>
    <dbReference type="NCBI Taxonomy" id="38294"/>
    <lineage>
        <taxon>Bacteria</taxon>
        <taxon>Pseudomonadati</taxon>
        <taxon>Pseudomonadota</taxon>
        <taxon>Gammaproteobacteria</taxon>
        <taxon>Vibrionales</taxon>
        <taxon>Vibrionaceae</taxon>
        <taxon>Photobacterium</taxon>
    </lineage>
</organism>
<keyword evidence="3" id="KW-0804">Transcription</keyword>
<dbReference type="PRINTS" id="PR00032">
    <property type="entry name" value="HTHARAC"/>
</dbReference>
<sequence length="293" mass="33964">MDVLGQLNTERGNSLSRKIHSTCHYEKYDEVFHSRQSHIVVVHNGQLQVQTGDCTLDVVAGCGVFLYQGDYLLEYTPVDGQYTASVIEFDNELVSQFLQKHSDLLMSLPKVDNVQSGLFPFTFNLLIEQTLSGIKTLEEQSYPDTIMRLKYEEMLILLLHGEQGENLYALLSQLTNKTSDRLRRFMELHYLKEWKLTDYAQEFGASLTTFKELFNEHYGVSPRAWISERRLLYAHKLLLTSKMSIVDVAMEAGFSSQSYFTQSYRRRFGTTPSRVRSGMNKWFCRKVRELDNS</sequence>
<keyword evidence="4" id="KW-0614">Plasmid</keyword>
<dbReference type="Gene3D" id="1.10.10.60">
    <property type="entry name" value="Homeodomain-like"/>
    <property type="match status" value="1"/>
</dbReference>
<evidence type="ECO:0000313" key="4">
    <source>
        <dbReference type="EMBL" id="QOD58954.1"/>
    </source>
</evidence>
<gene>
    <name evidence="4" type="ORF">IC627_21810</name>
</gene>
<dbReference type="AlphaFoldDB" id="A0A1V1VGS7"/>
<evidence type="ECO:0000256" key="3">
    <source>
        <dbReference type="ARBA" id="ARBA00023163"/>
    </source>
</evidence>
<name>A0A1V1VGS7_PHODP</name>
<keyword evidence="2" id="KW-0238">DNA-binding</keyword>
<dbReference type="InterPro" id="IPR054015">
    <property type="entry name" value="ExsA-like_N"/>
</dbReference>
<proteinExistence type="predicted"/>
<dbReference type="SMART" id="SM00342">
    <property type="entry name" value="HTH_ARAC"/>
    <property type="match status" value="1"/>
</dbReference>
<dbReference type="SUPFAM" id="SSF46689">
    <property type="entry name" value="Homeodomain-like"/>
    <property type="match status" value="2"/>
</dbReference>
<accession>A0A1V1VGS7</accession>
<geneLocation type="plasmid" evidence="4 5">
    <name>unnamed1</name>
</geneLocation>
<keyword evidence="1" id="KW-0805">Transcription regulation</keyword>
<dbReference type="InterPro" id="IPR009057">
    <property type="entry name" value="Homeodomain-like_sf"/>
</dbReference>
<evidence type="ECO:0000256" key="1">
    <source>
        <dbReference type="ARBA" id="ARBA00023015"/>
    </source>
</evidence>
<dbReference type="PANTHER" id="PTHR43280:SF2">
    <property type="entry name" value="HTH-TYPE TRANSCRIPTIONAL REGULATOR EXSA"/>
    <property type="match status" value="1"/>
</dbReference>
<dbReference type="InterPro" id="IPR018060">
    <property type="entry name" value="HTH_AraC"/>
</dbReference>
<dbReference type="GO" id="GO:0043565">
    <property type="term" value="F:sequence-specific DNA binding"/>
    <property type="evidence" value="ECO:0007669"/>
    <property type="project" value="InterPro"/>
</dbReference>
<dbReference type="PROSITE" id="PS00041">
    <property type="entry name" value="HTH_ARAC_FAMILY_1"/>
    <property type="match status" value="1"/>
</dbReference>
<dbReference type="Pfam" id="PF22200">
    <property type="entry name" value="ExsA_N"/>
    <property type="match status" value="1"/>
</dbReference>
<dbReference type="Proteomes" id="UP000516656">
    <property type="component" value="Plasmid unnamed1"/>
</dbReference>
<dbReference type="RefSeq" id="WP_086959573.1">
    <property type="nucleotide sequence ID" value="NZ_BDMQ01000003.1"/>
</dbReference>
<dbReference type="EMBL" id="CP061856">
    <property type="protein sequence ID" value="QOD58954.1"/>
    <property type="molecule type" value="Genomic_DNA"/>
</dbReference>
<evidence type="ECO:0000256" key="2">
    <source>
        <dbReference type="ARBA" id="ARBA00023125"/>
    </source>
</evidence>
<protein>
    <submittedName>
        <fullName evidence="4">Helix-turn-helix transcriptional regulator</fullName>
    </submittedName>
</protein>
<dbReference type="GO" id="GO:0003700">
    <property type="term" value="F:DNA-binding transcription factor activity"/>
    <property type="evidence" value="ECO:0007669"/>
    <property type="project" value="InterPro"/>
</dbReference>
<dbReference type="Pfam" id="PF12833">
    <property type="entry name" value="HTH_18"/>
    <property type="match status" value="1"/>
</dbReference>
<dbReference type="InterPro" id="IPR018062">
    <property type="entry name" value="HTH_AraC-typ_CS"/>
</dbReference>
<dbReference type="PANTHER" id="PTHR43280">
    <property type="entry name" value="ARAC-FAMILY TRANSCRIPTIONAL REGULATOR"/>
    <property type="match status" value="1"/>
</dbReference>
<evidence type="ECO:0000313" key="5">
    <source>
        <dbReference type="Proteomes" id="UP000516656"/>
    </source>
</evidence>